<evidence type="ECO:0000259" key="1">
    <source>
        <dbReference type="PROSITE" id="PS51301"/>
    </source>
</evidence>
<dbReference type="InterPro" id="IPR017880">
    <property type="entry name" value="KilA_N"/>
</dbReference>
<gene>
    <name evidence="2" type="ORF">GCM10022421_32000</name>
</gene>
<dbReference type="Pfam" id="PF04383">
    <property type="entry name" value="KilA-N"/>
    <property type="match status" value="1"/>
</dbReference>
<feature type="domain" description="KilA-N" evidence="1">
    <location>
        <begin position="1"/>
        <end position="100"/>
    </location>
</feature>
<dbReference type="EMBL" id="BAABDS010000046">
    <property type="protein sequence ID" value="GAA3721116.1"/>
    <property type="molecule type" value="Genomic_DNA"/>
</dbReference>
<comment type="caution">
    <text evidence="2">The sequence shown here is derived from an EMBL/GenBank/DDBJ whole genome shotgun (WGS) entry which is preliminary data.</text>
</comment>
<dbReference type="SMART" id="SM01252">
    <property type="entry name" value="KilA-N"/>
    <property type="match status" value="1"/>
</dbReference>
<dbReference type="Proteomes" id="UP001501479">
    <property type="component" value="Unassembled WGS sequence"/>
</dbReference>
<name>A0ABP7ENZ7_9GAMM</name>
<keyword evidence="3" id="KW-1185">Reference proteome</keyword>
<protein>
    <recommendedName>
        <fullName evidence="1">KilA-N domain-containing protein</fullName>
    </recommendedName>
</protein>
<dbReference type="InterPro" id="IPR018004">
    <property type="entry name" value="KilA/APSES_HTH"/>
</dbReference>
<reference evidence="3" key="1">
    <citation type="journal article" date="2019" name="Int. J. Syst. Evol. Microbiol.">
        <title>The Global Catalogue of Microorganisms (GCM) 10K type strain sequencing project: providing services to taxonomists for standard genome sequencing and annotation.</title>
        <authorList>
            <consortium name="The Broad Institute Genomics Platform"/>
            <consortium name="The Broad Institute Genome Sequencing Center for Infectious Disease"/>
            <person name="Wu L."/>
            <person name="Ma J."/>
        </authorList>
    </citation>
    <scope>NUCLEOTIDE SEQUENCE [LARGE SCALE GENOMIC DNA]</scope>
    <source>
        <strain evidence="3">JCM 17329</strain>
    </source>
</reference>
<dbReference type="RefSeq" id="WP_344965763.1">
    <property type="nucleotide sequence ID" value="NZ_BAABDS010000046.1"/>
</dbReference>
<dbReference type="InterPro" id="IPR036887">
    <property type="entry name" value="HTH_APSES_sf"/>
</dbReference>
<accession>A0ABP7ENZ7</accession>
<evidence type="ECO:0000313" key="2">
    <source>
        <dbReference type="EMBL" id="GAA3721116.1"/>
    </source>
</evidence>
<proteinExistence type="predicted"/>
<evidence type="ECO:0000313" key="3">
    <source>
        <dbReference type="Proteomes" id="UP001501479"/>
    </source>
</evidence>
<dbReference type="SUPFAM" id="SSF54616">
    <property type="entry name" value="DNA-binding domain of Mlu1-box binding protein MBP1"/>
    <property type="match status" value="1"/>
</dbReference>
<organism evidence="2 3">
    <name type="scientific">Oceanisphaera sediminis</name>
    <dbReference type="NCBI Taxonomy" id="981381"/>
    <lineage>
        <taxon>Bacteria</taxon>
        <taxon>Pseudomonadati</taxon>
        <taxon>Pseudomonadota</taxon>
        <taxon>Gammaproteobacteria</taxon>
        <taxon>Aeromonadales</taxon>
        <taxon>Aeromonadaceae</taxon>
        <taxon>Oceanisphaera</taxon>
    </lineage>
</organism>
<sequence>MKELILCNQTVKVAEDGMVSLTDMWKAAGGKKKDRPNYFLENDRTAAFVEELTKAGNPALRISKGGRTPGTWACKYLAYKYAAWIDPAFEVGVYHILDRFFSGELSLQPHRELHDFVLKQRLSEQMGSLAGRALKQRQQEKGALSQEQQSLERKYQLRIDYH</sequence>
<dbReference type="PROSITE" id="PS51301">
    <property type="entry name" value="KILA_N"/>
    <property type="match status" value="1"/>
</dbReference>